<name>A0A6L5G4R2_9ACTN</name>
<organism evidence="1 2">
    <name type="scientific">Glycomyces albidus</name>
    <dbReference type="NCBI Taxonomy" id="2656774"/>
    <lineage>
        <taxon>Bacteria</taxon>
        <taxon>Bacillati</taxon>
        <taxon>Actinomycetota</taxon>
        <taxon>Actinomycetes</taxon>
        <taxon>Glycomycetales</taxon>
        <taxon>Glycomycetaceae</taxon>
        <taxon>Glycomyces</taxon>
    </lineage>
</organism>
<dbReference type="RefSeq" id="WP_153023833.1">
    <property type="nucleotide sequence ID" value="NZ_WIAO01000003.1"/>
</dbReference>
<reference evidence="1 2" key="1">
    <citation type="submission" date="2019-10" db="EMBL/GenBank/DDBJ databases">
        <title>Glycomyces albidus sp. nov., a novel actinomycete isolated from rhizosphere soil of wheat (Triticum aestivum L.).</title>
        <authorList>
            <person name="Qian L."/>
        </authorList>
    </citation>
    <scope>NUCLEOTIDE SEQUENCE [LARGE SCALE GENOMIC DNA]</scope>
    <source>
        <strain evidence="1 2">NEAU-7082</strain>
    </source>
</reference>
<dbReference type="AlphaFoldDB" id="A0A6L5G4R2"/>
<gene>
    <name evidence="1" type="ORF">GFD30_03420</name>
</gene>
<evidence type="ECO:0000313" key="2">
    <source>
        <dbReference type="Proteomes" id="UP000477750"/>
    </source>
</evidence>
<dbReference type="InterPro" id="IPR025855">
    <property type="entry name" value="Replic_Relax"/>
</dbReference>
<evidence type="ECO:0008006" key="3">
    <source>
        <dbReference type="Google" id="ProtNLM"/>
    </source>
</evidence>
<dbReference type="Pfam" id="PF13814">
    <property type="entry name" value="Replic_Relax"/>
    <property type="match status" value="1"/>
</dbReference>
<accession>A0A6L5G4R2</accession>
<sequence>MRLIDAFARHRIFTAAQIAALYFPSAWSARIRLVTLIEMEVLARFRDANRAAYRYTLGYWGAAVHAWRRGDPPPTKAAVALAAHQLAVSRKRCHLEGVNAFFTALHAEATALGSISVTQWLCEDEAASLFLGKVRPDGAAVLAFEDGRTVPFFFEYDTGTEPLTLLTAKLDRYTAAKPVGGARPVLLQITRPGREQNFHHELAGREYPFPVATTAGSGGTLGVRWRRLGSTTLVALADLGLGVRP</sequence>
<evidence type="ECO:0000313" key="1">
    <source>
        <dbReference type="EMBL" id="MQM24633.1"/>
    </source>
</evidence>
<protein>
    <recommendedName>
        <fullName evidence="3">Replication-relaxation</fullName>
    </recommendedName>
</protein>
<dbReference type="Proteomes" id="UP000477750">
    <property type="component" value="Unassembled WGS sequence"/>
</dbReference>
<comment type="caution">
    <text evidence="1">The sequence shown here is derived from an EMBL/GenBank/DDBJ whole genome shotgun (WGS) entry which is preliminary data.</text>
</comment>
<keyword evidence="2" id="KW-1185">Reference proteome</keyword>
<proteinExistence type="predicted"/>
<dbReference type="EMBL" id="WIAO01000003">
    <property type="protein sequence ID" value="MQM24633.1"/>
    <property type="molecule type" value="Genomic_DNA"/>
</dbReference>